<organism evidence="2 3">
    <name type="scientific">Eumeta variegata</name>
    <name type="common">Bagworm moth</name>
    <name type="synonym">Eumeta japonica</name>
    <dbReference type="NCBI Taxonomy" id="151549"/>
    <lineage>
        <taxon>Eukaryota</taxon>
        <taxon>Metazoa</taxon>
        <taxon>Ecdysozoa</taxon>
        <taxon>Arthropoda</taxon>
        <taxon>Hexapoda</taxon>
        <taxon>Insecta</taxon>
        <taxon>Pterygota</taxon>
        <taxon>Neoptera</taxon>
        <taxon>Endopterygota</taxon>
        <taxon>Lepidoptera</taxon>
        <taxon>Glossata</taxon>
        <taxon>Ditrysia</taxon>
        <taxon>Tineoidea</taxon>
        <taxon>Psychidae</taxon>
        <taxon>Oiketicinae</taxon>
        <taxon>Eumeta</taxon>
    </lineage>
</organism>
<gene>
    <name evidence="2" type="ORF">EVAR_23303_1</name>
</gene>
<accession>A0A4C1V6D5</accession>
<dbReference type="AlphaFoldDB" id="A0A4C1V6D5"/>
<evidence type="ECO:0000313" key="3">
    <source>
        <dbReference type="Proteomes" id="UP000299102"/>
    </source>
</evidence>
<dbReference type="Proteomes" id="UP000299102">
    <property type="component" value="Unassembled WGS sequence"/>
</dbReference>
<comment type="caution">
    <text evidence="2">The sequence shown here is derived from an EMBL/GenBank/DDBJ whole genome shotgun (WGS) entry which is preliminary data.</text>
</comment>
<feature type="signal peptide" evidence="1">
    <location>
        <begin position="1"/>
        <end position="22"/>
    </location>
</feature>
<feature type="chain" id="PRO_5020023774" evidence="1">
    <location>
        <begin position="23"/>
        <end position="118"/>
    </location>
</feature>
<proteinExistence type="predicted"/>
<evidence type="ECO:0000256" key="1">
    <source>
        <dbReference type="SAM" id="SignalP"/>
    </source>
</evidence>
<dbReference type="EMBL" id="BGZK01000281">
    <property type="protein sequence ID" value="GBP33956.1"/>
    <property type="molecule type" value="Genomic_DNA"/>
</dbReference>
<protein>
    <submittedName>
        <fullName evidence="2">Uncharacterized protein</fullName>
    </submittedName>
</protein>
<keyword evidence="1" id="KW-0732">Signal</keyword>
<name>A0A4C1V6D5_EUMVA</name>
<reference evidence="2 3" key="1">
    <citation type="journal article" date="2019" name="Commun. Biol.">
        <title>The bagworm genome reveals a unique fibroin gene that provides high tensile strength.</title>
        <authorList>
            <person name="Kono N."/>
            <person name="Nakamura H."/>
            <person name="Ohtoshi R."/>
            <person name="Tomita M."/>
            <person name="Numata K."/>
            <person name="Arakawa K."/>
        </authorList>
    </citation>
    <scope>NUCLEOTIDE SEQUENCE [LARGE SCALE GENOMIC DNA]</scope>
</reference>
<keyword evidence="3" id="KW-1185">Reference proteome</keyword>
<sequence>MVVKIKVFRILLACICKQTCQVQYGPLTSGEALSIYDSLVSLILRANDVKINNPYKILYTRPAPMRLLAPAARSVRYLSPIEQGHFRAAGKLDTAWLYQSTALRNVIYISISYLRPYL</sequence>
<evidence type="ECO:0000313" key="2">
    <source>
        <dbReference type="EMBL" id="GBP33956.1"/>
    </source>
</evidence>